<evidence type="ECO:0000256" key="8">
    <source>
        <dbReference type="PIRSR" id="PIRSR006241-50"/>
    </source>
</evidence>
<dbReference type="EMBL" id="GBBI01003306">
    <property type="protein sequence ID" value="JAC15406.1"/>
    <property type="molecule type" value="mRNA"/>
</dbReference>
<evidence type="ECO:0000256" key="3">
    <source>
        <dbReference type="ARBA" id="ARBA00005962"/>
    </source>
</evidence>
<name>A0A023F2Q4_TRIIF</name>
<accession>A0A023F2Q4</accession>
<dbReference type="PANTHER" id="PTHR43489:SF6">
    <property type="entry name" value="HYDROXYPYRUVATE ISOMERASE-RELATED"/>
    <property type="match status" value="1"/>
</dbReference>
<evidence type="ECO:0000256" key="2">
    <source>
        <dbReference type="ARBA" id="ARBA00002968"/>
    </source>
</evidence>
<dbReference type="InterPro" id="IPR050417">
    <property type="entry name" value="Sugar_Epim/Isomerase"/>
</dbReference>
<feature type="active site" description="Proton donor/acceptor" evidence="8">
    <location>
        <position position="241"/>
    </location>
</feature>
<sequence>MTLKFCANLSFMFQEAPILLDRYNLAKRAGFKAVECANPYNFPLEEIVKIKEDAALKQILINTPIDVVNKQLGYAALGPDYNNKFVQGIDIAIDYARALKCSIVHIMSGIVQCPTVSNRNYLIENLKYVKPLFENANLTCVIEAINPYSFPNYYLNSYDTALEIVKEINSPRIRLLLDIFHLQRTKGDLTVSIEKLLPYTSHIQIAQVPGRHEPNTAGEIDYKYILCLLERLSYKGYVGLEYNPAGDTVSGLDWITQFGYTLDH</sequence>
<comment type="function">
    <text evidence="2 7">Catalyzes the reversible isomerization between hydroxypyruvate and 2-hydroxy-3-oxopropanoate (also termed tartronate semialdehyde).</text>
</comment>
<dbReference type="InterPro" id="IPR036237">
    <property type="entry name" value="Xyl_isomerase-like_sf"/>
</dbReference>
<feature type="active site" description="Proton donor/acceptor" evidence="8">
    <location>
        <position position="143"/>
    </location>
</feature>
<comment type="similarity">
    <text evidence="3 7">Belongs to the hyi family.</text>
</comment>
<dbReference type="InterPro" id="IPR026040">
    <property type="entry name" value="HyI-like"/>
</dbReference>
<evidence type="ECO:0000256" key="1">
    <source>
        <dbReference type="ARBA" id="ARBA00000476"/>
    </source>
</evidence>
<dbReference type="PANTHER" id="PTHR43489">
    <property type="entry name" value="ISOMERASE"/>
    <property type="match status" value="1"/>
</dbReference>
<protein>
    <recommendedName>
        <fullName evidence="5 7">Putative hydroxypyruvate isomerase</fullName>
        <ecNumber evidence="4 7">5.3.1.22</ecNumber>
    </recommendedName>
</protein>
<evidence type="ECO:0000256" key="6">
    <source>
        <dbReference type="ARBA" id="ARBA00023235"/>
    </source>
</evidence>
<keyword evidence="10" id="KW-0670">Pyruvate</keyword>
<dbReference type="PIRSF" id="PIRSF006241">
    <property type="entry name" value="HyI"/>
    <property type="match status" value="1"/>
</dbReference>
<keyword evidence="6 7" id="KW-0413">Isomerase</keyword>
<dbReference type="Pfam" id="PF01261">
    <property type="entry name" value="AP_endonuc_2"/>
    <property type="match status" value="1"/>
</dbReference>
<evidence type="ECO:0000256" key="4">
    <source>
        <dbReference type="ARBA" id="ARBA00012570"/>
    </source>
</evidence>
<dbReference type="Gene3D" id="3.20.20.150">
    <property type="entry name" value="Divalent-metal-dependent TIM barrel enzymes"/>
    <property type="match status" value="1"/>
</dbReference>
<evidence type="ECO:0000256" key="7">
    <source>
        <dbReference type="PIRNR" id="PIRNR006241"/>
    </source>
</evidence>
<organism evidence="10">
    <name type="scientific">Triatoma infestans</name>
    <name type="common">Assassin bug</name>
    <dbReference type="NCBI Taxonomy" id="30076"/>
    <lineage>
        <taxon>Eukaryota</taxon>
        <taxon>Metazoa</taxon>
        <taxon>Ecdysozoa</taxon>
        <taxon>Arthropoda</taxon>
        <taxon>Hexapoda</taxon>
        <taxon>Insecta</taxon>
        <taxon>Pterygota</taxon>
        <taxon>Neoptera</taxon>
        <taxon>Paraneoptera</taxon>
        <taxon>Hemiptera</taxon>
        <taxon>Heteroptera</taxon>
        <taxon>Panheteroptera</taxon>
        <taxon>Cimicomorpha</taxon>
        <taxon>Reduviidae</taxon>
        <taxon>Triatominae</taxon>
        <taxon>Triatoma</taxon>
    </lineage>
</organism>
<dbReference type="FunFam" id="3.20.20.150:FF:000007">
    <property type="entry name" value="Hydroxypyruvate isomerase"/>
    <property type="match status" value="1"/>
</dbReference>
<dbReference type="AlphaFoldDB" id="A0A023F2Q4"/>
<dbReference type="GO" id="GO:0046487">
    <property type="term" value="P:glyoxylate metabolic process"/>
    <property type="evidence" value="ECO:0007669"/>
    <property type="project" value="TreeGrafter"/>
</dbReference>
<comment type="catalytic activity">
    <reaction evidence="1 7">
        <text>3-hydroxypyruvate = 2-hydroxy-3-oxopropanoate</text>
        <dbReference type="Rhea" id="RHEA:11952"/>
        <dbReference type="ChEBI" id="CHEBI:17180"/>
        <dbReference type="ChEBI" id="CHEBI:57978"/>
        <dbReference type="EC" id="5.3.1.22"/>
    </reaction>
</comment>
<reference evidence="10" key="1">
    <citation type="journal article" date="2014" name="PLoS Negl. Trop. Dis.">
        <title>An updated insight into the Sialotranscriptome of Triatoma infestans: developmental stage and geographic variations.</title>
        <authorList>
            <person name="Schwarz A."/>
            <person name="Medrano-Mercado N."/>
            <person name="Schaub G.A."/>
            <person name="Struchiner C.J."/>
            <person name="Bargues M.D."/>
            <person name="Levy M.Z."/>
            <person name="Ribeiro J.M."/>
        </authorList>
    </citation>
    <scope>NUCLEOTIDE SEQUENCE</scope>
    <source>
        <strain evidence="10">Chile</strain>
        <tissue evidence="10">Salivary glands</tissue>
    </source>
</reference>
<dbReference type="GO" id="GO:0008903">
    <property type="term" value="F:hydroxypyruvate isomerase activity"/>
    <property type="evidence" value="ECO:0007669"/>
    <property type="project" value="UniProtKB-EC"/>
</dbReference>
<feature type="domain" description="Xylose isomerase-like TIM barrel" evidence="9">
    <location>
        <begin position="25"/>
        <end position="256"/>
    </location>
</feature>
<dbReference type="EC" id="5.3.1.22" evidence="4 7"/>
<evidence type="ECO:0000313" key="10">
    <source>
        <dbReference type="EMBL" id="JAC15406.1"/>
    </source>
</evidence>
<dbReference type="SUPFAM" id="SSF51658">
    <property type="entry name" value="Xylose isomerase-like"/>
    <property type="match status" value="1"/>
</dbReference>
<dbReference type="InterPro" id="IPR013022">
    <property type="entry name" value="Xyl_isomerase-like_TIM-brl"/>
</dbReference>
<evidence type="ECO:0000259" key="9">
    <source>
        <dbReference type="Pfam" id="PF01261"/>
    </source>
</evidence>
<proteinExistence type="evidence at transcript level"/>
<evidence type="ECO:0000256" key="5">
    <source>
        <dbReference type="ARBA" id="ARBA00017985"/>
    </source>
</evidence>